<dbReference type="EMBL" id="MG250483">
    <property type="protein sequence ID" value="AUE22678.1"/>
    <property type="molecule type" value="Genomic_DNA"/>
</dbReference>
<organism evidence="2 3">
    <name type="scientific">Aeromonas phage Ah1</name>
    <dbReference type="NCBI Taxonomy" id="2053701"/>
    <lineage>
        <taxon>Viruses</taxon>
        <taxon>Duplodnaviria</taxon>
        <taxon>Heunggongvirae</taxon>
        <taxon>Uroviricota</taxon>
        <taxon>Caudoviricetes</taxon>
        <taxon>Pantevenvirales</taxon>
        <taxon>Straboviridae</taxon>
        <taxon>Cinqassovirus</taxon>
        <taxon>Cinqassovirus ah1</taxon>
    </lineage>
</organism>
<name>A0A2H4YES4_9CAUD</name>
<keyword evidence="1" id="KW-0812">Transmembrane</keyword>
<gene>
    <name evidence="2" type="ORF">Ah1_00137</name>
</gene>
<keyword evidence="1" id="KW-1133">Transmembrane helix</keyword>
<accession>A0A2H4YES4</accession>
<feature type="transmembrane region" description="Helical" evidence="1">
    <location>
        <begin position="38"/>
        <end position="60"/>
    </location>
</feature>
<evidence type="ECO:0000256" key="1">
    <source>
        <dbReference type="SAM" id="Phobius"/>
    </source>
</evidence>
<reference evidence="2 3" key="1">
    <citation type="submission" date="2017-10" db="EMBL/GenBank/DDBJ databases">
        <title>Antibacterial composition for extension of chilled fish shelf life and decreasing of risk of food-borne infections, bacteriophage strains for its preparation.</title>
        <authorList>
            <person name="Zulkarneev E.R."/>
            <person name="Aleshkin A.V."/>
            <person name="Rubalsky O.V."/>
            <person name="Kiseleva I.A."/>
            <person name="Rubalskii E.O."/>
            <person name="Lebedev S.N."/>
        </authorList>
    </citation>
    <scope>NUCLEOTIDE SEQUENCE [LARGE SCALE GENOMIC DNA]</scope>
</reference>
<protein>
    <submittedName>
        <fullName evidence="2">Uncharacterized protein</fullName>
    </submittedName>
</protein>
<dbReference type="Proteomes" id="UP000240934">
    <property type="component" value="Segment"/>
</dbReference>
<keyword evidence="1" id="KW-0472">Membrane</keyword>
<evidence type="ECO:0000313" key="3">
    <source>
        <dbReference type="Proteomes" id="UP000240934"/>
    </source>
</evidence>
<evidence type="ECO:0000313" key="2">
    <source>
        <dbReference type="EMBL" id="AUE22678.1"/>
    </source>
</evidence>
<feature type="transmembrane region" description="Helical" evidence="1">
    <location>
        <begin position="6"/>
        <end position="26"/>
    </location>
</feature>
<keyword evidence="3" id="KW-1185">Reference proteome</keyword>
<sequence>MIIFGWIVLVVIAVVVSFATAFGTYAQLALSGKIDIGTLIPVVASGALWYGVCVNCPFMLVMN</sequence>
<proteinExistence type="predicted"/>